<dbReference type="EMBL" id="MN740809">
    <property type="protein sequence ID" value="QHU12727.1"/>
    <property type="molecule type" value="Genomic_DNA"/>
</dbReference>
<accession>A0A6C0K7S3</accession>
<dbReference type="AlphaFoldDB" id="A0A6C0K7S3"/>
<protein>
    <submittedName>
        <fullName evidence="1">Uncharacterized protein</fullName>
    </submittedName>
</protein>
<organism evidence="1">
    <name type="scientific">viral metagenome</name>
    <dbReference type="NCBI Taxonomy" id="1070528"/>
    <lineage>
        <taxon>unclassified sequences</taxon>
        <taxon>metagenomes</taxon>
        <taxon>organismal metagenomes</taxon>
    </lineage>
</organism>
<reference evidence="1" key="1">
    <citation type="journal article" date="2020" name="Nature">
        <title>Giant virus diversity and host interactions through global metagenomics.</title>
        <authorList>
            <person name="Schulz F."/>
            <person name="Roux S."/>
            <person name="Paez-Espino D."/>
            <person name="Jungbluth S."/>
            <person name="Walsh D.A."/>
            <person name="Denef V.J."/>
            <person name="McMahon K.D."/>
            <person name="Konstantinidis K.T."/>
            <person name="Eloe-Fadrosh E.A."/>
            <person name="Kyrpides N.C."/>
            <person name="Woyke T."/>
        </authorList>
    </citation>
    <scope>NUCLEOTIDE SEQUENCE</scope>
    <source>
        <strain evidence="1">GVMAG-S-1101172-89</strain>
    </source>
</reference>
<evidence type="ECO:0000313" key="1">
    <source>
        <dbReference type="EMBL" id="QHU12727.1"/>
    </source>
</evidence>
<sequence>MYTPLLQTVLFFNQFKNNIVKYFNRLYMCASYFISPRVFIFFEEYSMPFPVFSLILDRNLMATPTLVYNADDSIFFPYILIKSFSEFPLDNKINKIPILSMEIIDGQERCVKDLTDFVENLRYIDVPNMEKPTISNIVSVWCIINSTPLNRERFSVRYITINGNEMNVSLLDMTPLEDDILDPVNRSPPSPNSE</sequence>
<name>A0A6C0K7S3_9ZZZZ</name>
<proteinExistence type="predicted"/>